<feature type="compositionally biased region" description="Basic and acidic residues" evidence="1">
    <location>
        <begin position="8"/>
        <end position="27"/>
    </location>
</feature>
<gene>
    <name evidence="4" type="ORF">H8K27_13475</name>
</gene>
<dbReference type="InterPro" id="IPR036680">
    <property type="entry name" value="SPOR-like_sf"/>
</dbReference>
<evidence type="ECO:0000313" key="5">
    <source>
        <dbReference type="Proteomes" id="UP000613113"/>
    </source>
</evidence>
<comment type="caution">
    <text evidence="4">The sequence shown here is derived from an EMBL/GenBank/DDBJ whole genome shotgun (WGS) entry which is preliminary data.</text>
</comment>
<feature type="compositionally biased region" description="Basic and acidic residues" evidence="1">
    <location>
        <begin position="197"/>
        <end position="243"/>
    </location>
</feature>
<organism evidence="4 5">
    <name type="scientific">Undibacterium griseum</name>
    <dbReference type="NCBI Taxonomy" id="2762295"/>
    <lineage>
        <taxon>Bacteria</taxon>
        <taxon>Pseudomonadati</taxon>
        <taxon>Pseudomonadota</taxon>
        <taxon>Betaproteobacteria</taxon>
        <taxon>Burkholderiales</taxon>
        <taxon>Oxalobacteraceae</taxon>
        <taxon>Undibacterium</taxon>
    </lineage>
</organism>
<dbReference type="Gene3D" id="3.30.70.1070">
    <property type="entry name" value="Sporulation related repeat"/>
    <property type="match status" value="1"/>
</dbReference>
<evidence type="ECO:0000259" key="3">
    <source>
        <dbReference type="PROSITE" id="PS51724"/>
    </source>
</evidence>
<keyword evidence="2" id="KW-1133">Transmembrane helix</keyword>
<feature type="transmembrane region" description="Helical" evidence="2">
    <location>
        <begin position="61"/>
        <end position="79"/>
    </location>
</feature>
<accession>A0ABR6YQH4</accession>
<feature type="domain" description="SPOR" evidence="3">
    <location>
        <begin position="291"/>
        <end position="369"/>
    </location>
</feature>
<proteinExistence type="predicted"/>
<sequence>MGLFSRFKKQETSDSHDSGEFRSRAEEDSVQSRSRSKKADTSRRKADDPILPEKKRARRRLIGAVALALAAIIGLPMLLDSEPRPLPDDIAIRIPSKDNKANDSSASQPAEPVNPRKTIVSADDAGEEIIDPVSADKVKRDIPQPAGKTAAVVAAGAATVATVTALSQNRSEKAATATSTAPARTDGKNDNLSAVKPDTRNELRAEPKAEVKADTKTAVRQGDKDPVKEPAAKAERKTEHADIKPAASANLAVKTQKPAGDEDEAARAMAILEGKAPPRPVAKPAGKTEVAEKSSAYQVQVAALASQDKVDELQSKLKAAGIRSYTQKVATASGEKIRVRVGPFASKDEAEKMRARLVKQGLNGTLVPN</sequence>
<feature type="region of interest" description="Disordered" evidence="1">
    <location>
        <begin position="1"/>
        <end position="54"/>
    </location>
</feature>
<dbReference type="PANTHER" id="PTHR38687">
    <property type="entry name" value="CELL DIVISION PROTEIN DEDD-RELATED"/>
    <property type="match status" value="1"/>
</dbReference>
<evidence type="ECO:0000313" key="4">
    <source>
        <dbReference type="EMBL" id="MBC3886145.1"/>
    </source>
</evidence>
<dbReference type="InterPro" id="IPR007730">
    <property type="entry name" value="SPOR-like_dom"/>
</dbReference>
<dbReference type="EMBL" id="JACOGC010000005">
    <property type="protein sequence ID" value="MBC3886145.1"/>
    <property type="molecule type" value="Genomic_DNA"/>
</dbReference>
<feature type="compositionally biased region" description="Basic and acidic residues" evidence="1">
    <location>
        <begin position="37"/>
        <end position="54"/>
    </location>
</feature>
<keyword evidence="5" id="KW-1185">Reference proteome</keyword>
<dbReference type="RefSeq" id="WP_186863691.1">
    <property type="nucleotide sequence ID" value="NZ_JACOGC010000005.1"/>
</dbReference>
<name>A0ABR6YQH4_9BURK</name>
<keyword evidence="2" id="KW-0472">Membrane</keyword>
<reference evidence="4 5" key="1">
    <citation type="submission" date="2020-08" db="EMBL/GenBank/DDBJ databases">
        <title>Novel species isolated from subtropical streams in China.</title>
        <authorList>
            <person name="Lu H."/>
        </authorList>
    </citation>
    <scope>NUCLEOTIDE SEQUENCE [LARGE SCALE GENOMIC DNA]</scope>
    <source>
        <strain evidence="4 5">FT31W</strain>
    </source>
</reference>
<dbReference type="SUPFAM" id="SSF110997">
    <property type="entry name" value="Sporulation related repeat"/>
    <property type="match status" value="1"/>
</dbReference>
<feature type="region of interest" description="Disordered" evidence="1">
    <location>
        <begin position="89"/>
        <end position="142"/>
    </location>
</feature>
<evidence type="ECO:0000256" key="2">
    <source>
        <dbReference type="SAM" id="Phobius"/>
    </source>
</evidence>
<dbReference type="PANTHER" id="PTHR38687:SF1">
    <property type="entry name" value="CELL DIVISION PROTEIN DEDD"/>
    <property type="match status" value="1"/>
</dbReference>
<feature type="compositionally biased region" description="Low complexity" evidence="1">
    <location>
        <begin position="174"/>
        <end position="184"/>
    </location>
</feature>
<evidence type="ECO:0000256" key="1">
    <source>
        <dbReference type="SAM" id="MobiDB-lite"/>
    </source>
</evidence>
<dbReference type="Proteomes" id="UP000613113">
    <property type="component" value="Unassembled WGS sequence"/>
</dbReference>
<keyword evidence="2" id="KW-0812">Transmembrane</keyword>
<feature type="region of interest" description="Disordered" evidence="1">
    <location>
        <begin position="166"/>
        <end position="262"/>
    </location>
</feature>
<feature type="compositionally biased region" description="Basic and acidic residues" evidence="1">
    <location>
        <begin position="89"/>
        <end position="101"/>
    </location>
</feature>
<protein>
    <submittedName>
        <fullName evidence="4">SPOR domain-containing protein</fullName>
    </submittedName>
</protein>
<dbReference type="PROSITE" id="PS51724">
    <property type="entry name" value="SPOR"/>
    <property type="match status" value="1"/>
</dbReference>
<dbReference type="InterPro" id="IPR052521">
    <property type="entry name" value="Cell_div_SPOR-domain"/>
</dbReference>
<dbReference type="Pfam" id="PF05036">
    <property type="entry name" value="SPOR"/>
    <property type="match status" value="1"/>
</dbReference>